<feature type="transmembrane region" description="Helical" evidence="2">
    <location>
        <begin position="24"/>
        <end position="46"/>
    </location>
</feature>
<accession>A0A699YEU7</accession>
<evidence type="ECO:0000256" key="2">
    <source>
        <dbReference type="SAM" id="Phobius"/>
    </source>
</evidence>
<protein>
    <recommendedName>
        <fullName evidence="5">MFS transporter</fullName>
    </recommendedName>
</protein>
<name>A0A699YEU7_HAELA</name>
<dbReference type="AlphaFoldDB" id="A0A699YEU7"/>
<dbReference type="PANTHER" id="PTHR14255:SF3">
    <property type="entry name" value="SULFITE EXPORTER TAUE_SAFE FAMILY PROTEIN 5-RELATED"/>
    <property type="match status" value="1"/>
</dbReference>
<keyword evidence="4" id="KW-1185">Reference proteome</keyword>
<dbReference type="PANTHER" id="PTHR14255">
    <property type="entry name" value="CEREBLON"/>
    <property type="match status" value="1"/>
</dbReference>
<dbReference type="Proteomes" id="UP000485058">
    <property type="component" value="Unassembled WGS sequence"/>
</dbReference>
<dbReference type="GO" id="GO:0016567">
    <property type="term" value="P:protein ubiquitination"/>
    <property type="evidence" value="ECO:0007669"/>
    <property type="project" value="TreeGrafter"/>
</dbReference>
<evidence type="ECO:0008006" key="5">
    <source>
        <dbReference type="Google" id="ProtNLM"/>
    </source>
</evidence>
<dbReference type="EMBL" id="BLLF01000128">
    <property type="protein sequence ID" value="GFH07961.1"/>
    <property type="molecule type" value="Genomic_DNA"/>
</dbReference>
<evidence type="ECO:0000313" key="4">
    <source>
        <dbReference type="Proteomes" id="UP000485058"/>
    </source>
</evidence>
<feature type="transmembrane region" description="Helical" evidence="2">
    <location>
        <begin position="53"/>
        <end position="75"/>
    </location>
</feature>
<dbReference type="GO" id="GO:0031464">
    <property type="term" value="C:Cul4A-RING E3 ubiquitin ligase complex"/>
    <property type="evidence" value="ECO:0007669"/>
    <property type="project" value="TreeGrafter"/>
</dbReference>
<keyword evidence="2" id="KW-0472">Membrane</keyword>
<keyword evidence="2" id="KW-1133">Transmembrane helix</keyword>
<evidence type="ECO:0000313" key="3">
    <source>
        <dbReference type="EMBL" id="GFH07961.1"/>
    </source>
</evidence>
<gene>
    <name evidence="3" type="ORF">HaLaN_02848</name>
</gene>
<reference evidence="3 4" key="1">
    <citation type="submission" date="2020-02" db="EMBL/GenBank/DDBJ databases">
        <title>Draft genome sequence of Haematococcus lacustris strain NIES-144.</title>
        <authorList>
            <person name="Morimoto D."/>
            <person name="Nakagawa S."/>
            <person name="Yoshida T."/>
            <person name="Sawayama S."/>
        </authorList>
    </citation>
    <scope>NUCLEOTIDE SEQUENCE [LARGE SCALE GENOMIC DNA]</scope>
    <source>
        <strain evidence="3 4">NIES-144</strain>
    </source>
</reference>
<proteinExistence type="inferred from homology"/>
<comment type="similarity">
    <text evidence="1">Belongs to the 4-toluene sulfonate uptake permease (TSUP) (TC 2.A.102) family.</text>
</comment>
<sequence length="95" mass="9599">MVLFSSSAALLSFAVVGRLNVPYALVFGAASMASSVLGVLVVGSLVRRSGRPSLVVFSLALVMLTGLACITAFGIGTLRAAFTTGEGLGFNDLCA</sequence>
<organism evidence="3 4">
    <name type="scientific">Haematococcus lacustris</name>
    <name type="common">Green alga</name>
    <name type="synonym">Haematococcus pluvialis</name>
    <dbReference type="NCBI Taxonomy" id="44745"/>
    <lineage>
        <taxon>Eukaryota</taxon>
        <taxon>Viridiplantae</taxon>
        <taxon>Chlorophyta</taxon>
        <taxon>core chlorophytes</taxon>
        <taxon>Chlorophyceae</taxon>
        <taxon>CS clade</taxon>
        <taxon>Chlamydomonadales</taxon>
        <taxon>Haematococcaceae</taxon>
        <taxon>Haematococcus</taxon>
    </lineage>
</organism>
<keyword evidence="2" id="KW-0812">Transmembrane</keyword>
<comment type="caution">
    <text evidence="3">The sequence shown here is derived from an EMBL/GenBank/DDBJ whole genome shotgun (WGS) entry which is preliminary data.</text>
</comment>
<evidence type="ECO:0000256" key="1">
    <source>
        <dbReference type="ARBA" id="ARBA00009142"/>
    </source>
</evidence>